<sequence length="261" mass="29543">MAKQGCVTVSCVKTWFLVFTAVLLLFAIGIFGFGVWFLVTQNHYEPILGSMTYITTLGLMLAAGLFSMFVCIFGIIGAVRESRFMVLGFFLMIIIVCLLEIVGGILAYVYRKDVQEEITRNLNIEMVSNYGKPGNEKKTDAIDMLQKSYQCCGDADYQVWKRTEWHKQDPPKTKPNVPDDQQMKVPDSCCITADQKDCGHRIHPSNIWRNDLKPIGCIPQLIGFLENHLIKIGIACLVSGLAQIICIVLSMWLYRLIVEFR</sequence>
<dbReference type="InterPro" id="IPR008952">
    <property type="entry name" value="Tetraspanin_EC2_sf"/>
</dbReference>
<comment type="subcellular location">
    <subcellularLocation>
        <location evidence="1 6">Membrane</location>
        <topology evidence="1 6">Multi-pass membrane protein</topology>
    </subcellularLocation>
</comment>
<protein>
    <recommendedName>
        <fullName evidence="6">Tetraspanin</fullName>
    </recommendedName>
</protein>
<evidence type="ECO:0000256" key="6">
    <source>
        <dbReference type="RuleBase" id="RU361218"/>
    </source>
</evidence>
<proteinExistence type="inferred from homology"/>
<organism evidence="7 8">
    <name type="scientific">Clytia hemisphaerica</name>
    <dbReference type="NCBI Taxonomy" id="252671"/>
    <lineage>
        <taxon>Eukaryota</taxon>
        <taxon>Metazoa</taxon>
        <taxon>Cnidaria</taxon>
        <taxon>Hydrozoa</taxon>
        <taxon>Hydroidolina</taxon>
        <taxon>Leptothecata</taxon>
        <taxon>Obeliida</taxon>
        <taxon>Clytiidae</taxon>
        <taxon>Clytia</taxon>
    </lineage>
</organism>
<dbReference type="InterPro" id="IPR018499">
    <property type="entry name" value="Tetraspanin/Peripherin"/>
</dbReference>
<dbReference type="SUPFAM" id="SSF48652">
    <property type="entry name" value="Tetraspanin"/>
    <property type="match status" value="1"/>
</dbReference>
<accession>A0A7M5WXE5</accession>
<feature type="transmembrane region" description="Helical" evidence="6">
    <location>
        <begin position="15"/>
        <end position="39"/>
    </location>
</feature>
<evidence type="ECO:0000256" key="4">
    <source>
        <dbReference type="ARBA" id="ARBA00022989"/>
    </source>
</evidence>
<feature type="transmembrane region" description="Helical" evidence="6">
    <location>
        <begin position="51"/>
        <end position="78"/>
    </location>
</feature>
<evidence type="ECO:0000256" key="5">
    <source>
        <dbReference type="ARBA" id="ARBA00023136"/>
    </source>
</evidence>
<keyword evidence="5 6" id="KW-0472">Membrane</keyword>
<evidence type="ECO:0000313" key="8">
    <source>
        <dbReference type="Proteomes" id="UP000594262"/>
    </source>
</evidence>
<feature type="transmembrane region" description="Helical" evidence="6">
    <location>
        <begin position="84"/>
        <end position="110"/>
    </location>
</feature>
<dbReference type="OrthoDB" id="438211at2759"/>
<keyword evidence="3 6" id="KW-0812">Transmembrane</keyword>
<dbReference type="InterPro" id="IPR000301">
    <property type="entry name" value="Tetraspanin_animals"/>
</dbReference>
<evidence type="ECO:0000313" key="7">
    <source>
        <dbReference type="EnsemblMetazoa" id="CLYHEMP014532.1"/>
    </source>
</evidence>
<dbReference type="PANTHER" id="PTHR19282:SF544">
    <property type="entry name" value="TETRASPANIN"/>
    <property type="match status" value="1"/>
</dbReference>
<dbReference type="PIRSF" id="PIRSF002419">
    <property type="entry name" value="Tetraspanin"/>
    <property type="match status" value="1"/>
</dbReference>
<dbReference type="AlphaFoldDB" id="A0A7M5WXE5"/>
<keyword evidence="8" id="KW-1185">Reference proteome</keyword>
<feature type="transmembrane region" description="Helical" evidence="6">
    <location>
        <begin position="232"/>
        <end position="254"/>
    </location>
</feature>
<dbReference type="GO" id="GO:0005886">
    <property type="term" value="C:plasma membrane"/>
    <property type="evidence" value="ECO:0007669"/>
    <property type="project" value="TreeGrafter"/>
</dbReference>
<dbReference type="GeneID" id="136815504"/>
<name>A0A7M5WXE5_9CNID</name>
<dbReference type="PANTHER" id="PTHR19282">
    <property type="entry name" value="TETRASPANIN"/>
    <property type="match status" value="1"/>
</dbReference>
<evidence type="ECO:0000256" key="2">
    <source>
        <dbReference type="ARBA" id="ARBA00006840"/>
    </source>
</evidence>
<dbReference type="PRINTS" id="PR00259">
    <property type="entry name" value="TMFOUR"/>
</dbReference>
<comment type="similarity">
    <text evidence="2 6">Belongs to the tetraspanin (TM4SF) family.</text>
</comment>
<keyword evidence="4 6" id="KW-1133">Transmembrane helix</keyword>
<dbReference type="RefSeq" id="XP_066928062.1">
    <property type="nucleotide sequence ID" value="XM_067071961.1"/>
</dbReference>
<dbReference type="EnsemblMetazoa" id="CLYHEMT014532.1">
    <property type="protein sequence ID" value="CLYHEMP014532.1"/>
    <property type="gene ID" value="CLYHEMG014532"/>
</dbReference>
<dbReference type="Pfam" id="PF00335">
    <property type="entry name" value="Tetraspanin"/>
    <property type="match status" value="1"/>
</dbReference>
<dbReference type="Proteomes" id="UP000594262">
    <property type="component" value="Unplaced"/>
</dbReference>
<dbReference type="Gene3D" id="1.10.1450.10">
    <property type="entry name" value="Tetraspanin"/>
    <property type="match status" value="1"/>
</dbReference>
<evidence type="ECO:0000256" key="1">
    <source>
        <dbReference type="ARBA" id="ARBA00004141"/>
    </source>
</evidence>
<evidence type="ECO:0000256" key="3">
    <source>
        <dbReference type="ARBA" id="ARBA00022692"/>
    </source>
</evidence>
<reference evidence="7" key="1">
    <citation type="submission" date="2021-01" db="UniProtKB">
        <authorList>
            <consortium name="EnsemblMetazoa"/>
        </authorList>
    </citation>
    <scope>IDENTIFICATION</scope>
</reference>